<feature type="region of interest" description="Disordered" evidence="1">
    <location>
        <begin position="14"/>
        <end position="60"/>
    </location>
</feature>
<gene>
    <name evidence="3" type="ORF">PR048_020505</name>
</gene>
<protein>
    <recommendedName>
        <fullName evidence="2">PiggyBac transposable element-derived protein domain-containing protein</fullName>
    </recommendedName>
</protein>
<evidence type="ECO:0000313" key="3">
    <source>
        <dbReference type="EMBL" id="KAJ8879885.1"/>
    </source>
</evidence>
<feature type="compositionally biased region" description="Acidic residues" evidence="1">
    <location>
        <begin position="20"/>
        <end position="36"/>
    </location>
</feature>
<comment type="caution">
    <text evidence="3">The sequence shown here is derived from an EMBL/GenBank/DDBJ whole genome shotgun (WGS) entry which is preliminary data.</text>
</comment>
<evidence type="ECO:0000259" key="2">
    <source>
        <dbReference type="Pfam" id="PF13843"/>
    </source>
</evidence>
<dbReference type="Proteomes" id="UP001159363">
    <property type="component" value="Chromosome 6"/>
</dbReference>
<accession>A0ABQ9H6G0</accession>
<dbReference type="Pfam" id="PF13843">
    <property type="entry name" value="DDE_Tnp_1_7"/>
    <property type="match status" value="1"/>
</dbReference>
<feature type="domain" description="PiggyBac transposable element-derived protein" evidence="2">
    <location>
        <begin position="103"/>
        <end position="197"/>
    </location>
</feature>
<proteinExistence type="predicted"/>
<dbReference type="PANTHER" id="PTHR46599">
    <property type="entry name" value="PIGGYBAC TRANSPOSABLE ELEMENT-DERIVED PROTEIN 4"/>
    <property type="match status" value="1"/>
</dbReference>
<keyword evidence="4" id="KW-1185">Reference proteome</keyword>
<dbReference type="PANTHER" id="PTHR46599:SF3">
    <property type="entry name" value="PIGGYBAC TRANSPOSABLE ELEMENT-DERIVED PROTEIN 4"/>
    <property type="match status" value="1"/>
</dbReference>
<evidence type="ECO:0000256" key="1">
    <source>
        <dbReference type="SAM" id="MobiDB-lite"/>
    </source>
</evidence>
<organism evidence="3 4">
    <name type="scientific">Dryococelus australis</name>
    <dbReference type="NCBI Taxonomy" id="614101"/>
    <lineage>
        <taxon>Eukaryota</taxon>
        <taxon>Metazoa</taxon>
        <taxon>Ecdysozoa</taxon>
        <taxon>Arthropoda</taxon>
        <taxon>Hexapoda</taxon>
        <taxon>Insecta</taxon>
        <taxon>Pterygota</taxon>
        <taxon>Neoptera</taxon>
        <taxon>Polyneoptera</taxon>
        <taxon>Phasmatodea</taxon>
        <taxon>Verophasmatodea</taxon>
        <taxon>Anareolatae</taxon>
        <taxon>Phasmatidae</taxon>
        <taxon>Eurycanthinae</taxon>
        <taxon>Dryococelus</taxon>
    </lineage>
</organism>
<sequence>MSYEKVQERVHKLPQLYEELSSDEDSSSDAGESCEDFEVHNRKETSDSDEEVGEENRSENDTCRNEKVFLGRDKHTKWIDCILPNNVRTHKAIIVSHLRECEECFMLFLDDTIISKIAEYTNIYIGSIANRYGRERDAKRTSTSEVKTIIGLLILAGVCRAGHQNLEDLWDQDGLGIYIFHTTMSLRRFLFLLPAFREIFELFLENSIKHCPDSLLSMNSLSLSEEEPN</sequence>
<dbReference type="InterPro" id="IPR029526">
    <property type="entry name" value="PGBD"/>
</dbReference>
<name>A0ABQ9H6G0_9NEOP</name>
<dbReference type="EMBL" id="JARBHB010000007">
    <property type="protein sequence ID" value="KAJ8879885.1"/>
    <property type="molecule type" value="Genomic_DNA"/>
</dbReference>
<evidence type="ECO:0000313" key="4">
    <source>
        <dbReference type="Proteomes" id="UP001159363"/>
    </source>
</evidence>
<reference evidence="3 4" key="1">
    <citation type="submission" date="2023-02" db="EMBL/GenBank/DDBJ databases">
        <title>LHISI_Scaffold_Assembly.</title>
        <authorList>
            <person name="Stuart O.P."/>
            <person name="Cleave R."/>
            <person name="Magrath M.J.L."/>
            <person name="Mikheyev A.S."/>
        </authorList>
    </citation>
    <scope>NUCLEOTIDE SEQUENCE [LARGE SCALE GENOMIC DNA]</scope>
    <source>
        <strain evidence="3">Daus_M_001</strain>
        <tissue evidence="3">Leg muscle</tissue>
    </source>
</reference>
<feature type="compositionally biased region" description="Basic and acidic residues" evidence="1">
    <location>
        <begin position="37"/>
        <end position="46"/>
    </location>
</feature>